<name>A0A0F3RMM2_ORITS</name>
<dbReference type="PATRIC" id="fig|1441384.3.peg.240"/>
<accession>A0A0F3RMM2</accession>
<evidence type="ECO:0000313" key="1">
    <source>
        <dbReference type="EMBL" id="KJW06474.1"/>
    </source>
</evidence>
<dbReference type="AlphaFoldDB" id="A0A0F3RMM2"/>
<organism evidence="1 2">
    <name type="scientific">Orientia tsutsugamushi str. UT144</name>
    <dbReference type="NCBI Taxonomy" id="1441384"/>
    <lineage>
        <taxon>Bacteria</taxon>
        <taxon>Pseudomonadati</taxon>
        <taxon>Pseudomonadota</taxon>
        <taxon>Alphaproteobacteria</taxon>
        <taxon>Rickettsiales</taxon>
        <taxon>Rickettsiaceae</taxon>
        <taxon>Rickettsieae</taxon>
        <taxon>Orientia</taxon>
    </lineage>
</organism>
<proteinExistence type="predicted"/>
<dbReference type="EMBL" id="LAOR01000118">
    <property type="protein sequence ID" value="KJW06474.1"/>
    <property type="molecule type" value="Genomic_DNA"/>
</dbReference>
<sequence length="37" mass="4381">MKKCIITVDFFRNWLRSSKLLLTNIEIDVKDSVLDLI</sequence>
<comment type="caution">
    <text evidence="1">The sequence shown here is derived from an EMBL/GenBank/DDBJ whole genome shotgun (WGS) entry which is preliminary data.</text>
</comment>
<protein>
    <submittedName>
        <fullName evidence="1">Uncharacterized protein</fullName>
    </submittedName>
</protein>
<reference evidence="1 2" key="1">
    <citation type="submission" date="2015-01" db="EMBL/GenBank/DDBJ databases">
        <title>Genome Sequencing of Rickettsiales.</title>
        <authorList>
            <person name="Daugherty S.C."/>
            <person name="Su Q."/>
            <person name="Abolude K."/>
            <person name="Beier-Sexton M."/>
            <person name="Carlyon J.A."/>
            <person name="Carter R."/>
            <person name="Day N.P."/>
            <person name="Dumler S.J."/>
            <person name="Dyachenko V."/>
            <person name="Godinez A."/>
            <person name="Kurtti T.J."/>
            <person name="Lichay M."/>
            <person name="Mullins K.E."/>
            <person name="Ott S."/>
            <person name="Pappas-Brown V."/>
            <person name="Paris D.H."/>
            <person name="Patel P."/>
            <person name="Richards A.L."/>
            <person name="Sadzewicz L."/>
            <person name="Sears K."/>
            <person name="Seidman D."/>
            <person name="Sengamalay N."/>
            <person name="Stenos J."/>
            <person name="Tallon L.J."/>
            <person name="Vincent G."/>
            <person name="Fraser C.M."/>
            <person name="Munderloh U."/>
            <person name="Dunning-Hotopp J.C."/>
        </authorList>
    </citation>
    <scope>NUCLEOTIDE SEQUENCE [LARGE SCALE GENOMIC DNA]</scope>
    <source>
        <strain evidence="1 2">UT144</strain>
    </source>
</reference>
<evidence type="ECO:0000313" key="2">
    <source>
        <dbReference type="Proteomes" id="UP000033580"/>
    </source>
</evidence>
<gene>
    <name evidence="1" type="ORF">OTUT144_1490</name>
</gene>
<dbReference type="Proteomes" id="UP000033580">
    <property type="component" value="Unassembled WGS sequence"/>
</dbReference>